<gene>
    <name evidence="9" type="ORF">THAPSDRAFT_25718</name>
</gene>
<dbReference type="EMBL" id="CM000653">
    <property type="protein sequence ID" value="EED87805.1"/>
    <property type="molecule type" value="Genomic_DNA"/>
</dbReference>
<reference evidence="9 10" key="1">
    <citation type="journal article" date="2004" name="Science">
        <title>The genome of the diatom Thalassiosira pseudonana: ecology, evolution, and metabolism.</title>
        <authorList>
            <person name="Armbrust E.V."/>
            <person name="Berges J.A."/>
            <person name="Bowler C."/>
            <person name="Green B.R."/>
            <person name="Martinez D."/>
            <person name="Putnam N.H."/>
            <person name="Zhou S."/>
            <person name="Allen A.E."/>
            <person name="Apt K.E."/>
            <person name="Bechner M."/>
            <person name="Brzezinski M.A."/>
            <person name="Chaal B.K."/>
            <person name="Chiovitti A."/>
            <person name="Davis A.K."/>
            <person name="Demarest M.S."/>
            <person name="Detter J.C."/>
            <person name="Glavina T."/>
            <person name="Goodstein D."/>
            <person name="Hadi M.Z."/>
            <person name="Hellsten U."/>
            <person name="Hildebrand M."/>
            <person name="Jenkins B.D."/>
            <person name="Jurka J."/>
            <person name="Kapitonov V.V."/>
            <person name="Kroger N."/>
            <person name="Lau W.W."/>
            <person name="Lane T.W."/>
            <person name="Larimer F.W."/>
            <person name="Lippmeier J.C."/>
            <person name="Lucas S."/>
            <person name="Medina M."/>
            <person name="Montsant A."/>
            <person name="Obornik M."/>
            <person name="Parker M.S."/>
            <person name="Palenik B."/>
            <person name="Pazour G.J."/>
            <person name="Richardson P.M."/>
            <person name="Rynearson T.A."/>
            <person name="Saito M.A."/>
            <person name="Schwartz D.C."/>
            <person name="Thamatrakoln K."/>
            <person name="Valentin K."/>
            <person name="Vardi A."/>
            <person name="Wilkerson F.P."/>
            <person name="Rokhsar D.S."/>
        </authorList>
    </citation>
    <scope>NUCLEOTIDE SEQUENCE [LARGE SCALE GENOMIC DNA]</scope>
    <source>
        <strain evidence="9 10">CCMP1335</strain>
    </source>
</reference>
<evidence type="ECO:0000256" key="1">
    <source>
        <dbReference type="ARBA" id="ARBA00008361"/>
    </source>
</evidence>
<dbReference type="EC" id="2.1.1.-" evidence="6"/>
<dbReference type="InParanoid" id="B8CFI1"/>
<dbReference type="InterPro" id="IPR039772">
    <property type="entry name" value="Bin3-like"/>
</dbReference>
<dbReference type="Proteomes" id="UP000001449">
    <property type="component" value="Chromosome 22"/>
</dbReference>
<proteinExistence type="inferred from homology"/>
<dbReference type="Gene3D" id="3.40.50.150">
    <property type="entry name" value="Vaccinia Virus protein VP39"/>
    <property type="match status" value="1"/>
</dbReference>
<accession>B8CFI1</accession>
<evidence type="ECO:0000313" key="10">
    <source>
        <dbReference type="Proteomes" id="UP000001449"/>
    </source>
</evidence>
<dbReference type="OMA" id="DNCIERM"/>
<keyword evidence="4 5" id="KW-0949">S-adenosyl-L-methionine</keyword>
<evidence type="ECO:0000256" key="5">
    <source>
        <dbReference type="PROSITE-ProRule" id="PRU00848"/>
    </source>
</evidence>
<dbReference type="RefSeq" id="XP_002295025.1">
    <property type="nucleotide sequence ID" value="XM_002294989.1"/>
</dbReference>
<dbReference type="AlphaFoldDB" id="B8CFI1"/>
<evidence type="ECO:0000256" key="7">
    <source>
        <dbReference type="SAM" id="MobiDB-lite"/>
    </source>
</evidence>
<dbReference type="PANTHER" id="PTHR12315">
    <property type="entry name" value="BICOID-INTERACTING PROTEIN RELATED"/>
    <property type="match status" value="1"/>
</dbReference>
<dbReference type="GO" id="GO:2000632">
    <property type="term" value="P:negative regulation of pre-miRNA processing"/>
    <property type="evidence" value="ECO:0000318"/>
    <property type="project" value="GO_Central"/>
</dbReference>
<evidence type="ECO:0000313" key="9">
    <source>
        <dbReference type="EMBL" id="EED87805.1"/>
    </source>
</evidence>
<evidence type="ECO:0000259" key="8">
    <source>
        <dbReference type="PROSITE" id="PS51515"/>
    </source>
</evidence>
<dbReference type="GO" id="GO:0008173">
    <property type="term" value="F:RNA methyltransferase activity"/>
    <property type="evidence" value="ECO:0000318"/>
    <property type="project" value="GO_Central"/>
</dbReference>
<feature type="domain" description="Bin3-type SAM" evidence="8">
    <location>
        <begin position="102"/>
        <end position="300"/>
    </location>
</feature>
<dbReference type="eggNOG" id="KOG2899">
    <property type="taxonomic scope" value="Eukaryota"/>
</dbReference>
<protein>
    <recommendedName>
        <fullName evidence="6">RNA methyltransferase</fullName>
        <ecNumber evidence="6">2.1.1.-</ecNumber>
    </recommendedName>
</protein>
<dbReference type="InterPro" id="IPR010675">
    <property type="entry name" value="Bin3_C"/>
</dbReference>
<keyword evidence="2 6" id="KW-0489">Methyltransferase</keyword>
<evidence type="ECO:0000256" key="6">
    <source>
        <dbReference type="RuleBase" id="RU367087"/>
    </source>
</evidence>
<dbReference type="GO" id="GO:0032259">
    <property type="term" value="P:methylation"/>
    <property type="evidence" value="ECO:0007669"/>
    <property type="project" value="UniProtKB-KW"/>
</dbReference>
<keyword evidence="10" id="KW-1185">Reference proteome</keyword>
<evidence type="ECO:0000256" key="3">
    <source>
        <dbReference type="ARBA" id="ARBA00022679"/>
    </source>
</evidence>
<evidence type="ECO:0000256" key="2">
    <source>
        <dbReference type="ARBA" id="ARBA00022603"/>
    </source>
</evidence>
<sequence length="300" mass="32716">MDPDDQGHRYGNFPNYYSFHPPKNRLDVLEEKGILNYIRSGLLNDVDVRTPLKLKGGEAAGESVGGKVSVADDDNCIERMQKKPRLENDSSADTSGSPSKAIGDDTIYSHHTSPTSIFYCDLGCNEGDLTVSMALSLMNSGKDTGDKVNSTGSSTKGCTNTSTSLSIGARRVRCLGLDLDPILIERANTKYSLSDSSSNGTKEGEAGDTIPCKRVAFTFRVANLCSKAEHNSACSEFMNAQLIKAEAATELHQIFNLTSIFSTTMWIHVHSGDEGLRLFLERACSWTKRFLLVEPQPSGW</sequence>
<dbReference type="GO" id="GO:0005737">
    <property type="term" value="C:cytoplasm"/>
    <property type="evidence" value="ECO:0000318"/>
    <property type="project" value="GO_Central"/>
</dbReference>
<dbReference type="KEGG" id="tps:THAPSDRAFT_25718"/>
<dbReference type="STRING" id="35128.B8CFI1"/>
<reference evidence="9 10" key="2">
    <citation type="journal article" date="2008" name="Nature">
        <title>The Phaeodactylum genome reveals the evolutionary history of diatom genomes.</title>
        <authorList>
            <person name="Bowler C."/>
            <person name="Allen A.E."/>
            <person name="Badger J.H."/>
            <person name="Grimwood J."/>
            <person name="Jabbari K."/>
            <person name="Kuo A."/>
            <person name="Maheswari U."/>
            <person name="Martens C."/>
            <person name="Maumus F."/>
            <person name="Otillar R.P."/>
            <person name="Rayko E."/>
            <person name="Salamov A."/>
            <person name="Vandepoele K."/>
            <person name="Beszteri B."/>
            <person name="Gruber A."/>
            <person name="Heijde M."/>
            <person name="Katinka M."/>
            <person name="Mock T."/>
            <person name="Valentin K."/>
            <person name="Verret F."/>
            <person name="Berges J.A."/>
            <person name="Brownlee C."/>
            <person name="Cadoret J.P."/>
            <person name="Chiovitti A."/>
            <person name="Choi C.J."/>
            <person name="Coesel S."/>
            <person name="De Martino A."/>
            <person name="Detter J.C."/>
            <person name="Durkin C."/>
            <person name="Falciatore A."/>
            <person name="Fournet J."/>
            <person name="Haruta M."/>
            <person name="Huysman M.J."/>
            <person name="Jenkins B.D."/>
            <person name="Jiroutova K."/>
            <person name="Jorgensen R.E."/>
            <person name="Joubert Y."/>
            <person name="Kaplan A."/>
            <person name="Kroger N."/>
            <person name="Kroth P.G."/>
            <person name="La Roche J."/>
            <person name="Lindquist E."/>
            <person name="Lommer M."/>
            <person name="Martin-Jezequel V."/>
            <person name="Lopez P.J."/>
            <person name="Lucas S."/>
            <person name="Mangogna M."/>
            <person name="McGinnis K."/>
            <person name="Medlin L.K."/>
            <person name="Montsant A."/>
            <person name="Oudot-Le Secq M.P."/>
            <person name="Napoli C."/>
            <person name="Obornik M."/>
            <person name="Parker M.S."/>
            <person name="Petit J.L."/>
            <person name="Porcel B.M."/>
            <person name="Poulsen N."/>
            <person name="Robison M."/>
            <person name="Rychlewski L."/>
            <person name="Rynearson T.A."/>
            <person name="Schmutz J."/>
            <person name="Shapiro H."/>
            <person name="Siaut M."/>
            <person name="Stanley M."/>
            <person name="Sussman M.R."/>
            <person name="Taylor A.R."/>
            <person name="Vardi A."/>
            <person name="von Dassow P."/>
            <person name="Vyverman W."/>
            <person name="Willis A."/>
            <person name="Wyrwicz L.S."/>
            <person name="Rokhsar D.S."/>
            <person name="Weissenbach J."/>
            <person name="Armbrust E.V."/>
            <person name="Green B.R."/>
            <person name="Van de Peer Y."/>
            <person name="Grigoriev I.V."/>
        </authorList>
    </citation>
    <scope>NUCLEOTIDE SEQUENCE [LARGE SCALE GENOMIC DNA]</scope>
    <source>
        <strain evidence="9 10">CCMP1335</strain>
    </source>
</reference>
<dbReference type="Pfam" id="PF06859">
    <property type="entry name" value="Bin3"/>
    <property type="match status" value="1"/>
</dbReference>
<dbReference type="GO" id="GO:0008171">
    <property type="term" value="F:O-methyltransferase activity"/>
    <property type="evidence" value="ECO:0000318"/>
    <property type="project" value="GO_Central"/>
</dbReference>
<evidence type="ECO:0000256" key="4">
    <source>
        <dbReference type="ARBA" id="ARBA00022691"/>
    </source>
</evidence>
<dbReference type="InterPro" id="IPR029063">
    <property type="entry name" value="SAM-dependent_MTases_sf"/>
</dbReference>
<dbReference type="HOGENOM" id="CLU_929025_0_0_1"/>
<comment type="similarity">
    <text evidence="1 6">Belongs to the methyltransferase superfamily.</text>
</comment>
<dbReference type="InterPro" id="IPR024160">
    <property type="entry name" value="BIN3_SAM-bd_dom"/>
</dbReference>
<dbReference type="GeneID" id="7443868"/>
<dbReference type="PANTHER" id="PTHR12315:SF1">
    <property type="entry name" value="RNA 5'-MONOPHOSPHATE METHYLTRANSFERASE"/>
    <property type="match status" value="1"/>
</dbReference>
<feature type="region of interest" description="Disordered" evidence="7">
    <location>
        <begin position="81"/>
        <end position="106"/>
    </location>
</feature>
<feature type="compositionally biased region" description="Polar residues" evidence="7">
    <location>
        <begin position="89"/>
        <end position="98"/>
    </location>
</feature>
<dbReference type="PROSITE" id="PS51515">
    <property type="entry name" value="BIN3_SAM"/>
    <property type="match status" value="1"/>
</dbReference>
<dbReference type="PaxDb" id="35128-Thaps25718"/>
<keyword evidence="3 6" id="KW-0808">Transferase</keyword>
<name>B8CFI1_THAPS</name>
<organism evidence="9 10">
    <name type="scientific">Thalassiosira pseudonana</name>
    <name type="common">Marine diatom</name>
    <name type="synonym">Cyclotella nana</name>
    <dbReference type="NCBI Taxonomy" id="35128"/>
    <lineage>
        <taxon>Eukaryota</taxon>
        <taxon>Sar</taxon>
        <taxon>Stramenopiles</taxon>
        <taxon>Ochrophyta</taxon>
        <taxon>Bacillariophyta</taxon>
        <taxon>Coscinodiscophyceae</taxon>
        <taxon>Thalassiosirophycidae</taxon>
        <taxon>Thalassiosirales</taxon>
        <taxon>Thalassiosiraceae</taxon>
        <taxon>Thalassiosira</taxon>
    </lineage>
</organism>